<dbReference type="PANTHER" id="PTHR47331:SF7">
    <property type="match status" value="1"/>
</dbReference>
<dbReference type="PANTHER" id="PTHR47331">
    <property type="entry name" value="PHD-TYPE DOMAIN-CONTAINING PROTEIN"/>
    <property type="match status" value="1"/>
</dbReference>
<sequence>MHDLQRHIKHWCPENESFKRKRDSKDLDNENPSKKSASEWIEYDGGSDDSSEDVNIDDNEGYKTILHAAIDTAKDTWDKKYDKYVKEDPVTKDLQSPLFEKTRDDDKPGQSYEDKMFMKQMDNEFVRDSEGSWVAPLPFRVPRQPLPSNRQQALHRANMLDMPV</sequence>
<evidence type="ECO:0000313" key="2">
    <source>
        <dbReference type="EMBL" id="VDI57421.1"/>
    </source>
</evidence>
<accession>A0A8B6G1Q7</accession>
<dbReference type="Proteomes" id="UP000596742">
    <property type="component" value="Unassembled WGS sequence"/>
</dbReference>
<proteinExistence type="predicted"/>
<feature type="region of interest" description="Disordered" evidence="1">
    <location>
        <begin position="1"/>
        <end position="57"/>
    </location>
</feature>
<organism evidence="2 3">
    <name type="scientific">Mytilus galloprovincialis</name>
    <name type="common">Mediterranean mussel</name>
    <dbReference type="NCBI Taxonomy" id="29158"/>
    <lineage>
        <taxon>Eukaryota</taxon>
        <taxon>Metazoa</taxon>
        <taxon>Spiralia</taxon>
        <taxon>Lophotrochozoa</taxon>
        <taxon>Mollusca</taxon>
        <taxon>Bivalvia</taxon>
        <taxon>Autobranchia</taxon>
        <taxon>Pteriomorphia</taxon>
        <taxon>Mytilida</taxon>
        <taxon>Mytiloidea</taxon>
        <taxon>Mytilidae</taxon>
        <taxon>Mytilinae</taxon>
        <taxon>Mytilus</taxon>
    </lineage>
</organism>
<dbReference type="OrthoDB" id="6190620at2759"/>
<feature type="compositionally biased region" description="Basic and acidic residues" evidence="1">
    <location>
        <begin position="1"/>
        <end position="37"/>
    </location>
</feature>
<comment type="caution">
    <text evidence="2">The sequence shown here is derived from an EMBL/GenBank/DDBJ whole genome shotgun (WGS) entry which is preliminary data.</text>
</comment>
<protein>
    <submittedName>
        <fullName evidence="2">Uncharacterized protein</fullName>
    </submittedName>
</protein>
<reference evidence="2" key="1">
    <citation type="submission" date="2018-11" db="EMBL/GenBank/DDBJ databases">
        <authorList>
            <person name="Alioto T."/>
            <person name="Alioto T."/>
        </authorList>
    </citation>
    <scope>NUCLEOTIDE SEQUENCE</scope>
</reference>
<evidence type="ECO:0000313" key="3">
    <source>
        <dbReference type="Proteomes" id="UP000596742"/>
    </source>
</evidence>
<gene>
    <name evidence="2" type="ORF">MGAL_10B058732</name>
</gene>
<evidence type="ECO:0000256" key="1">
    <source>
        <dbReference type="SAM" id="MobiDB-lite"/>
    </source>
</evidence>
<keyword evidence="3" id="KW-1185">Reference proteome</keyword>
<feature type="compositionally biased region" description="Acidic residues" evidence="1">
    <location>
        <begin position="41"/>
        <end position="57"/>
    </location>
</feature>
<dbReference type="EMBL" id="UYJE01007725">
    <property type="protein sequence ID" value="VDI57421.1"/>
    <property type="molecule type" value="Genomic_DNA"/>
</dbReference>
<dbReference type="AlphaFoldDB" id="A0A8B6G1Q7"/>
<name>A0A8B6G1Q7_MYTGA</name>